<dbReference type="AlphaFoldDB" id="A0A2N3Q0D3"/>
<dbReference type="Pfam" id="PF13671">
    <property type="entry name" value="AAA_33"/>
    <property type="match status" value="1"/>
</dbReference>
<accession>A0A2N3Q0D3</accession>
<name>A0A2N3Q0D3_9PROT</name>
<dbReference type="Proteomes" id="UP000233293">
    <property type="component" value="Unassembled WGS sequence"/>
</dbReference>
<comment type="caution">
    <text evidence="1">The sequence shown here is derived from an EMBL/GenBank/DDBJ whole genome shotgun (WGS) entry which is preliminary data.</text>
</comment>
<dbReference type="InterPro" id="IPR027417">
    <property type="entry name" value="P-loop_NTPase"/>
</dbReference>
<dbReference type="PANTHER" id="PTHR39206:SF1">
    <property type="entry name" value="SLL8004 PROTEIN"/>
    <property type="match status" value="1"/>
</dbReference>
<dbReference type="EMBL" id="PIUM01000002">
    <property type="protein sequence ID" value="PKU26081.1"/>
    <property type="molecule type" value="Genomic_DNA"/>
</dbReference>
<protein>
    <submittedName>
        <fullName evidence="1">Zeta toxin family protein</fullName>
    </submittedName>
</protein>
<proteinExistence type="predicted"/>
<keyword evidence="2" id="KW-1185">Reference proteome</keyword>
<organism evidence="1 2">
    <name type="scientific">Telmatospirillum siberiense</name>
    <dbReference type="NCBI Taxonomy" id="382514"/>
    <lineage>
        <taxon>Bacteria</taxon>
        <taxon>Pseudomonadati</taxon>
        <taxon>Pseudomonadota</taxon>
        <taxon>Alphaproteobacteria</taxon>
        <taxon>Rhodospirillales</taxon>
        <taxon>Rhodospirillaceae</taxon>
        <taxon>Telmatospirillum</taxon>
    </lineage>
</organism>
<dbReference type="SUPFAM" id="SSF52540">
    <property type="entry name" value="P-loop containing nucleoside triphosphate hydrolases"/>
    <property type="match status" value="1"/>
</dbReference>
<dbReference type="OrthoDB" id="9791543at2"/>
<dbReference type="Gene3D" id="3.40.50.300">
    <property type="entry name" value="P-loop containing nucleotide triphosphate hydrolases"/>
    <property type="match status" value="1"/>
</dbReference>
<evidence type="ECO:0000313" key="2">
    <source>
        <dbReference type="Proteomes" id="UP000233293"/>
    </source>
</evidence>
<evidence type="ECO:0000313" key="1">
    <source>
        <dbReference type="EMBL" id="PKU26081.1"/>
    </source>
</evidence>
<dbReference type="RefSeq" id="WP_101249042.1">
    <property type="nucleotide sequence ID" value="NZ_PIUM01000002.1"/>
</dbReference>
<dbReference type="PANTHER" id="PTHR39206">
    <property type="entry name" value="SLL8004 PROTEIN"/>
    <property type="match status" value="1"/>
</dbReference>
<reference evidence="2" key="1">
    <citation type="submission" date="2017-12" db="EMBL/GenBank/DDBJ databases">
        <title>Draft genome sequence of Telmatospirillum siberiense 26-4b1T, an acidotolerant peatland alphaproteobacterium potentially involved in sulfur cycling.</title>
        <authorList>
            <person name="Hausmann B."/>
            <person name="Pjevac P."/>
            <person name="Schreck K."/>
            <person name="Herbold C.W."/>
            <person name="Daims H."/>
            <person name="Wagner M."/>
            <person name="Pester M."/>
            <person name="Loy A."/>
        </authorList>
    </citation>
    <scope>NUCLEOTIDE SEQUENCE [LARGE SCALE GENOMIC DNA]</scope>
    <source>
        <strain evidence="2">26-4b1</strain>
    </source>
</reference>
<sequence>MSRPQLWVFAGPNGAGKSTLVRRYWVAARIPVVNPDDIARSIKPGHRGEAAIMFLAGKEAAKLRQEHLASARSFAIETTLSGHSELRVMEDARAAGFKVNLIFLGIAGPETSFARVRGRVRDGGHDVPVVDIRRRYARTMENLQTAFQLAHRSFVLDNQGKYRPRLLFVLDEGRPRRVARVLPGWAQRAFGSLGDAQGLI</sequence>
<gene>
    <name evidence="1" type="ORF">CWS72_02810</name>
</gene>